<sequence length="157" mass="17330">MQHARDRITLGLALLIAVVSAMADSWLIAGPLMTLAMFLIFWGRAPQHTEAVVSRLPFGEVVRKGLTHLDQVISPSVSVPGDAERLQHVDDVWPELTEREKGTLKKIYLHGPIGSVPTTGDTLQRKRLVNQVTGGVVVRPEIRDRIGEKLKEEGLLT</sequence>
<accession>A0ABW3JA63</accession>
<name>A0ABW3JA63_9HYPH</name>
<dbReference type="Proteomes" id="UP001597102">
    <property type="component" value="Unassembled WGS sequence"/>
</dbReference>
<comment type="caution">
    <text evidence="1">The sequence shown here is derived from an EMBL/GenBank/DDBJ whole genome shotgun (WGS) entry which is preliminary data.</text>
</comment>
<dbReference type="EMBL" id="JBHTJO010000001">
    <property type="protein sequence ID" value="MFD0986765.1"/>
    <property type="molecule type" value="Genomic_DNA"/>
</dbReference>
<gene>
    <name evidence="1" type="ORF">ACFQ2F_06600</name>
</gene>
<dbReference type="RefSeq" id="WP_379087498.1">
    <property type="nucleotide sequence ID" value="NZ_JBHTJO010000001.1"/>
</dbReference>
<reference evidence="2" key="1">
    <citation type="journal article" date="2019" name="Int. J. Syst. Evol. Microbiol.">
        <title>The Global Catalogue of Microorganisms (GCM) 10K type strain sequencing project: providing services to taxonomists for standard genome sequencing and annotation.</title>
        <authorList>
            <consortium name="The Broad Institute Genomics Platform"/>
            <consortium name="The Broad Institute Genome Sequencing Center for Infectious Disease"/>
            <person name="Wu L."/>
            <person name="Ma J."/>
        </authorList>
    </citation>
    <scope>NUCLEOTIDE SEQUENCE [LARGE SCALE GENOMIC DNA]</scope>
    <source>
        <strain evidence="2">CCUG 61697</strain>
    </source>
</reference>
<evidence type="ECO:0000313" key="2">
    <source>
        <dbReference type="Proteomes" id="UP001597102"/>
    </source>
</evidence>
<organism evidence="1 2">
    <name type="scientific">Methyloligella solikamskensis</name>
    <dbReference type="NCBI Taxonomy" id="1177756"/>
    <lineage>
        <taxon>Bacteria</taxon>
        <taxon>Pseudomonadati</taxon>
        <taxon>Pseudomonadota</taxon>
        <taxon>Alphaproteobacteria</taxon>
        <taxon>Hyphomicrobiales</taxon>
        <taxon>Hyphomicrobiaceae</taxon>
        <taxon>Methyloligella</taxon>
    </lineage>
</organism>
<keyword evidence="2" id="KW-1185">Reference proteome</keyword>
<evidence type="ECO:0000313" key="1">
    <source>
        <dbReference type="EMBL" id="MFD0986765.1"/>
    </source>
</evidence>
<protein>
    <submittedName>
        <fullName evidence="1">Uncharacterized protein</fullName>
    </submittedName>
</protein>
<proteinExistence type="predicted"/>